<proteinExistence type="predicted"/>
<evidence type="ECO:0000256" key="1">
    <source>
        <dbReference type="SAM" id="MobiDB-lite"/>
    </source>
</evidence>
<organism evidence="2 3">
    <name type="scientific">candidate division WWE3 bacterium RIFCSPLOWO2_01_FULL_39_13</name>
    <dbReference type="NCBI Taxonomy" id="1802624"/>
    <lineage>
        <taxon>Bacteria</taxon>
        <taxon>Katanobacteria</taxon>
    </lineage>
</organism>
<dbReference type="Proteomes" id="UP000178771">
    <property type="component" value="Unassembled WGS sequence"/>
</dbReference>
<sequence>MLIPAVEKKTAAPNNGTGENLELPKTLITEEGYDLSTLTALEGDGERAVGDEANPISIAWTEEVRKVTIYQEPNGTPDPQPETRLIPTGVKAVSVFVTCPVAIENLANLGLIGNIKPESVSFQIRHDGNVILLALTREAIPATVSSNPTWATAYHPNNPLHKEKIINMLRFISEQIARPPNNLVGCMLKSVHE</sequence>
<gene>
    <name evidence="2" type="ORF">A2982_02205</name>
</gene>
<evidence type="ECO:0000313" key="2">
    <source>
        <dbReference type="EMBL" id="OGC51902.1"/>
    </source>
</evidence>
<feature type="compositionally biased region" description="Basic and acidic residues" evidence="1">
    <location>
        <begin position="1"/>
        <end position="10"/>
    </location>
</feature>
<accession>A0A1F4V3W5</accession>
<feature type="region of interest" description="Disordered" evidence="1">
    <location>
        <begin position="1"/>
        <end position="21"/>
    </location>
</feature>
<protein>
    <submittedName>
        <fullName evidence="2">Uncharacterized protein</fullName>
    </submittedName>
</protein>
<dbReference type="EMBL" id="MEVH01000010">
    <property type="protein sequence ID" value="OGC51902.1"/>
    <property type="molecule type" value="Genomic_DNA"/>
</dbReference>
<name>A0A1F4V3W5_UNCKA</name>
<evidence type="ECO:0000313" key="3">
    <source>
        <dbReference type="Proteomes" id="UP000178771"/>
    </source>
</evidence>
<reference evidence="2 3" key="1">
    <citation type="journal article" date="2016" name="Nat. Commun.">
        <title>Thousands of microbial genomes shed light on interconnected biogeochemical processes in an aquifer system.</title>
        <authorList>
            <person name="Anantharaman K."/>
            <person name="Brown C.T."/>
            <person name="Hug L.A."/>
            <person name="Sharon I."/>
            <person name="Castelle C.J."/>
            <person name="Probst A.J."/>
            <person name="Thomas B.C."/>
            <person name="Singh A."/>
            <person name="Wilkins M.J."/>
            <person name="Karaoz U."/>
            <person name="Brodie E.L."/>
            <person name="Williams K.H."/>
            <person name="Hubbard S.S."/>
            <person name="Banfield J.F."/>
        </authorList>
    </citation>
    <scope>NUCLEOTIDE SEQUENCE [LARGE SCALE GENOMIC DNA]</scope>
</reference>
<dbReference type="STRING" id="1802624.A2982_02205"/>
<dbReference type="AlphaFoldDB" id="A0A1F4V3W5"/>
<comment type="caution">
    <text evidence="2">The sequence shown here is derived from an EMBL/GenBank/DDBJ whole genome shotgun (WGS) entry which is preliminary data.</text>
</comment>